<dbReference type="OrthoDB" id="434647at2759"/>
<feature type="compositionally biased region" description="Basic and acidic residues" evidence="1">
    <location>
        <begin position="665"/>
        <end position="674"/>
    </location>
</feature>
<feature type="compositionally biased region" description="Low complexity" evidence="1">
    <location>
        <begin position="803"/>
        <end position="821"/>
    </location>
</feature>
<evidence type="ECO:0000313" key="4">
    <source>
        <dbReference type="Proteomes" id="UP001049176"/>
    </source>
</evidence>
<gene>
    <name evidence="3" type="ORF">E1B28_004825</name>
</gene>
<feature type="signal peptide" evidence="2">
    <location>
        <begin position="1"/>
        <end position="19"/>
    </location>
</feature>
<evidence type="ECO:0000256" key="1">
    <source>
        <dbReference type="SAM" id="MobiDB-lite"/>
    </source>
</evidence>
<feature type="region of interest" description="Disordered" evidence="1">
    <location>
        <begin position="246"/>
        <end position="289"/>
    </location>
</feature>
<reference evidence="3" key="1">
    <citation type="journal article" date="2021" name="Genome Biol. Evol.">
        <title>The assembled and annotated genome of the fairy-ring fungus Marasmius oreades.</title>
        <authorList>
            <person name="Hiltunen M."/>
            <person name="Ament-Velasquez S.L."/>
            <person name="Johannesson H."/>
        </authorList>
    </citation>
    <scope>NUCLEOTIDE SEQUENCE</scope>
    <source>
        <strain evidence="3">03SP1</strain>
    </source>
</reference>
<dbReference type="RefSeq" id="XP_043013953.1">
    <property type="nucleotide sequence ID" value="XM_043149349.1"/>
</dbReference>
<dbReference type="AlphaFoldDB" id="A0A9P8ADH6"/>
<evidence type="ECO:0000256" key="2">
    <source>
        <dbReference type="SAM" id="SignalP"/>
    </source>
</evidence>
<feature type="compositionally biased region" description="Basic residues" evidence="1">
    <location>
        <begin position="688"/>
        <end position="701"/>
    </location>
</feature>
<evidence type="ECO:0008006" key="5">
    <source>
        <dbReference type="Google" id="ProtNLM"/>
    </source>
</evidence>
<dbReference type="Pfam" id="PF03134">
    <property type="entry name" value="TB2_DP1_HVA22"/>
    <property type="match status" value="1"/>
</dbReference>
<sequence length="821" mass="89569">MSLFAPILRLCLLFLNVYSTFKCLKPPRVSSRSRTGLPSQTSVMQRKRDMKGCLAVWVVWTCLATYERHFERIISLFIPFYDEFKAMVLLFLITTRARGAEPIFLHVIRPLVRPYTATIDTVLDLLRMIGDIIYALSSFFLHSVTNLSQSAHNHLPASLQVFSPFTYFNSSLPVPFDPYRSHNFMQEVVMQNGEHPGFYEVTLPPRAPTIGIPPSSYPYPGSHNTIEGLPVPNDIQNGGTIFIPPLPEEIPLQTNTPDSNGHAYPPLPPSPHAQPSTAVTPLQPAPSREDAWDWDWDARQYPSFPSAYPPTPLTTNSCLPSTRNSKGKGKMRLVKDPWRQPDGTVLEEVVEEDQDVYDHTQSSRGRRRRRNEGYSENQQGFHQSLLPPRKPLNPGFGARGLSDDLRGSLNKRNKRIDLVSSGHDSDMGLGRFAGTSSGIHKDLDDSESDVGDAEADRRALAGIGANEGMDVDSFKRGLASDSELDSDGSFNITLRTPRAPLPPSGSAASIMTLKSTVRTRASARSLFASRSTIHASPLSAVDVSIDRKVGDAEEENNLKSEVSSRSSSRSRATGLTTTNDEGSTRTLSSGSASVESLALASSASISVSDSSLEEAMKLGGDVIRRTVRVGQKRRHEISFSQDPEGGSSSAVGTARRGKRLARSKFRVDVERLTTEDEGDDSHPLTTSRRGRSALHGSRHASRGPITVPEPATSKAGASSLTTLPLRKRRKVDPIPSHSTELRVGSSDENSVQNARRGGKPQTRAAAPTSTTTRPKRPMTQRSEGSKTGAATITQSKPPTTTRSSSGLRRGESSESSASLQP</sequence>
<feature type="compositionally biased region" description="Polar residues" evidence="1">
    <location>
        <begin position="573"/>
        <end position="586"/>
    </location>
</feature>
<feature type="compositionally biased region" description="Basic residues" evidence="1">
    <location>
        <begin position="655"/>
        <end position="664"/>
    </location>
</feature>
<feature type="compositionally biased region" description="Polar residues" evidence="1">
    <location>
        <begin position="638"/>
        <end position="651"/>
    </location>
</feature>
<name>A0A9P8ADH6_9AGAR</name>
<comment type="caution">
    <text evidence="3">The sequence shown here is derived from an EMBL/GenBank/DDBJ whole genome shotgun (WGS) entry which is preliminary data.</text>
</comment>
<evidence type="ECO:0000313" key="3">
    <source>
        <dbReference type="EMBL" id="KAG7097483.1"/>
    </source>
</evidence>
<feature type="chain" id="PRO_5040440536" description="Protein YOP1" evidence="2">
    <location>
        <begin position="20"/>
        <end position="821"/>
    </location>
</feature>
<feature type="region of interest" description="Disordered" evidence="1">
    <location>
        <begin position="631"/>
        <end position="821"/>
    </location>
</feature>
<dbReference type="GeneID" id="66073901"/>
<dbReference type="EMBL" id="CM032182">
    <property type="protein sequence ID" value="KAG7097483.1"/>
    <property type="molecule type" value="Genomic_DNA"/>
</dbReference>
<protein>
    <recommendedName>
        <fullName evidence="5">Protein YOP1</fullName>
    </recommendedName>
</protein>
<feature type="compositionally biased region" description="Polar residues" evidence="1">
    <location>
        <begin position="788"/>
        <end position="802"/>
    </location>
</feature>
<feature type="compositionally biased region" description="Low complexity" evidence="1">
    <location>
        <begin position="762"/>
        <end position="772"/>
    </location>
</feature>
<proteinExistence type="predicted"/>
<feature type="region of interest" description="Disordered" evidence="1">
    <location>
        <begin position="303"/>
        <end position="407"/>
    </location>
</feature>
<keyword evidence="2" id="KW-0732">Signal</keyword>
<dbReference type="Proteomes" id="UP001049176">
    <property type="component" value="Chromosome 2"/>
</dbReference>
<dbReference type="InterPro" id="IPR004345">
    <property type="entry name" value="TB2_DP1_HVA22"/>
</dbReference>
<organism evidence="3 4">
    <name type="scientific">Marasmius oreades</name>
    <name type="common">fairy-ring Marasmius</name>
    <dbReference type="NCBI Taxonomy" id="181124"/>
    <lineage>
        <taxon>Eukaryota</taxon>
        <taxon>Fungi</taxon>
        <taxon>Dikarya</taxon>
        <taxon>Basidiomycota</taxon>
        <taxon>Agaricomycotina</taxon>
        <taxon>Agaricomycetes</taxon>
        <taxon>Agaricomycetidae</taxon>
        <taxon>Agaricales</taxon>
        <taxon>Marasmiineae</taxon>
        <taxon>Marasmiaceae</taxon>
        <taxon>Marasmius</taxon>
    </lineage>
</organism>
<keyword evidence="4" id="KW-1185">Reference proteome</keyword>
<accession>A0A9P8ADH6</accession>
<feature type="compositionally biased region" description="Polar residues" evidence="1">
    <location>
        <begin position="313"/>
        <end position="324"/>
    </location>
</feature>
<feature type="region of interest" description="Disordered" evidence="1">
    <location>
        <begin position="551"/>
        <end position="592"/>
    </location>
</feature>
<dbReference type="KEGG" id="more:E1B28_004825"/>